<proteinExistence type="inferred from homology"/>
<protein>
    <recommendedName>
        <fullName evidence="3">SIS domain-containing protein</fullName>
    </recommendedName>
</protein>
<comment type="similarity">
    <text evidence="1">Belongs to the PGI/PMI family.</text>
</comment>
<evidence type="ECO:0000313" key="4">
    <source>
        <dbReference type="EMBL" id="OGY13165.1"/>
    </source>
</evidence>
<dbReference type="GO" id="GO:0004476">
    <property type="term" value="F:mannose-6-phosphate isomerase activity"/>
    <property type="evidence" value="ECO:0007669"/>
    <property type="project" value="InterPro"/>
</dbReference>
<evidence type="ECO:0000256" key="2">
    <source>
        <dbReference type="ARBA" id="ARBA00023235"/>
    </source>
</evidence>
<name>A0A1G1VCR6_9BACT</name>
<reference evidence="4 5" key="1">
    <citation type="journal article" date="2016" name="Nat. Commun.">
        <title>Thousands of microbial genomes shed light on interconnected biogeochemical processes in an aquifer system.</title>
        <authorList>
            <person name="Anantharaman K."/>
            <person name="Brown C.T."/>
            <person name="Hug L.A."/>
            <person name="Sharon I."/>
            <person name="Castelle C.J."/>
            <person name="Probst A.J."/>
            <person name="Thomas B.C."/>
            <person name="Singh A."/>
            <person name="Wilkins M.J."/>
            <person name="Karaoz U."/>
            <person name="Brodie E.L."/>
            <person name="Williams K.H."/>
            <person name="Hubbard S.S."/>
            <person name="Banfield J.F."/>
        </authorList>
    </citation>
    <scope>NUCLEOTIDE SEQUENCE [LARGE SCALE GENOMIC DNA]</scope>
</reference>
<organism evidence="4 5">
    <name type="scientific">Candidatus Blackburnbacteria bacterium RIFCSPLOWO2_01_FULL_41_27</name>
    <dbReference type="NCBI Taxonomy" id="1797520"/>
    <lineage>
        <taxon>Bacteria</taxon>
        <taxon>Candidatus Blackburniibacteriota</taxon>
    </lineage>
</organism>
<dbReference type="SUPFAM" id="SSF53697">
    <property type="entry name" value="SIS domain"/>
    <property type="match status" value="1"/>
</dbReference>
<dbReference type="CDD" id="cd05017">
    <property type="entry name" value="SIS_PGI_PMI_1"/>
    <property type="match status" value="1"/>
</dbReference>
<dbReference type="InterPro" id="IPR046348">
    <property type="entry name" value="SIS_dom_sf"/>
</dbReference>
<evidence type="ECO:0000313" key="5">
    <source>
        <dbReference type="Proteomes" id="UP000177685"/>
    </source>
</evidence>
<dbReference type="AlphaFoldDB" id="A0A1G1VCR6"/>
<dbReference type="GO" id="GO:1901135">
    <property type="term" value="P:carbohydrate derivative metabolic process"/>
    <property type="evidence" value="ECO:0007669"/>
    <property type="project" value="InterPro"/>
</dbReference>
<dbReference type="GO" id="GO:0004347">
    <property type="term" value="F:glucose-6-phosphate isomerase activity"/>
    <property type="evidence" value="ECO:0007669"/>
    <property type="project" value="InterPro"/>
</dbReference>
<dbReference type="EMBL" id="MHCD01000040">
    <property type="protein sequence ID" value="OGY13165.1"/>
    <property type="molecule type" value="Genomic_DNA"/>
</dbReference>
<dbReference type="PROSITE" id="PS51464">
    <property type="entry name" value="SIS"/>
    <property type="match status" value="1"/>
</dbReference>
<dbReference type="Proteomes" id="UP000177685">
    <property type="component" value="Unassembled WGS sequence"/>
</dbReference>
<dbReference type="Pfam" id="PF10432">
    <property type="entry name" value="bact-PGI_C"/>
    <property type="match status" value="1"/>
</dbReference>
<dbReference type="InterPro" id="IPR019490">
    <property type="entry name" value="Glu6P/Mann6P_isomerase_C"/>
</dbReference>
<dbReference type="GO" id="GO:0005975">
    <property type="term" value="P:carbohydrate metabolic process"/>
    <property type="evidence" value="ECO:0007669"/>
    <property type="project" value="InterPro"/>
</dbReference>
<evidence type="ECO:0000259" key="3">
    <source>
        <dbReference type="PROSITE" id="PS51464"/>
    </source>
</evidence>
<comment type="caution">
    <text evidence="4">The sequence shown here is derived from an EMBL/GenBank/DDBJ whole genome shotgun (WGS) entry which is preliminary data.</text>
</comment>
<sequence length="345" mass="39029">MIDLTNLEEIRKLDPKNVYGSTEMFPNQCEQIWREEINFPQEYKIIENVVLCGMGGSAYGGYIAQALFKDELKVPIYSNNDYNLPSFVNEKTLIILSSYSGGTEEVLTCGEEAKNKNLKISGITTGGKLSEFLKTNNYPNLVFEPKFNPSGQPRLGTGYMVLGFFFMLKKLGFINLSDDEFLKSAEELKSSIPEIKNESISIAKSLAGYIPLVFCAEFLNGNAHILRNQFNETSKSFSAFEEIPELNHHLMEGLKNPPDKKIKIVFITSDLYSGLIKKRFDLTKDVIRKNNVEFLEYNPQGSTKISQVLNTLAFGGYLSLYLALLYGQDPSLIPWVDYFKEQLSK</sequence>
<keyword evidence="2" id="KW-0413">Isomerase</keyword>
<dbReference type="GO" id="GO:0097367">
    <property type="term" value="F:carbohydrate derivative binding"/>
    <property type="evidence" value="ECO:0007669"/>
    <property type="project" value="InterPro"/>
</dbReference>
<accession>A0A1G1VCR6</accession>
<feature type="domain" description="SIS" evidence="3">
    <location>
        <begin position="39"/>
        <end position="178"/>
    </location>
</feature>
<dbReference type="InterPro" id="IPR001347">
    <property type="entry name" value="SIS_dom"/>
</dbReference>
<evidence type="ECO:0000256" key="1">
    <source>
        <dbReference type="ARBA" id="ARBA00010523"/>
    </source>
</evidence>
<dbReference type="Gene3D" id="3.40.50.10490">
    <property type="entry name" value="Glucose-6-phosphate isomerase like protein, domain 1"/>
    <property type="match status" value="2"/>
</dbReference>
<dbReference type="InterPro" id="IPR035484">
    <property type="entry name" value="SIS_PGI/PMI_1"/>
</dbReference>
<gene>
    <name evidence="4" type="ORF">A3A58_01920</name>
</gene>